<evidence type="ECO:0000313" key="2">
    <source>
        <dbReference type="EMBL" id="KLO04771.1"/>
    </source>
</evidence>
<evidence type="ECO:0000313" key="3">
    <source>
        <dbReference type="Proteomes" id="UP000053477"/>
    </source>
</evidence>
<sequence length="149" mass="16343">MPATAPEMEVGIREGCEQEFVVGINLVRRRRLPKALLRASVRIQPSISFASPTSKTTSRAEKLRRDVSTAGEHDFEMVVVDTLIVHVLWTPSSYVCSPTTRSLGTLRKLSLPNGDDGANSSGVDDSRLLDGTYGERESRGVGLRKKRGM</sequence>
<dbReference type="AlphaFoldDB" id="A0A0H2RIV7"/>
<gene>
    <name evidence="2" type="ORF">SCHPADRAFT_911447</name>
</gene>
<organism evidence="2 3">
    <name type="scientific">Schizopora paradoxa</name>
    <dbReference type="NCBI Taxonomy" id="27342"/>
    <lineage>
        <taxon>Eukaryota</taxon>
        <taxon>Fungi</taxon>
        <taxon>Dikarya</taxon>
        <taxon>Basidiomycota</taxon>
        <taxon>Agaricomycotina</taxon>
        <taxon>Agaricomycetes</taxon>
        <taxon>Hymenochaetales</taxon>
        <taxon>Schizoporaceae</taxon>
        <taxon>Schizopora</taxon>
    </lineage>
</organism>
<reference evidence="2 3" key="1">
    <citation type="submission" date="2015-04" db="EMBL/GenBank/DDBJ databases">
        <title>Complete genome sequence of Schizopora paradoxa KUC8140, a cosmopolitan wood degrader in East Asia.</title>
        <authorList>
            <consortium name="DOE Joint Genome Institute"/>
            <person name="Min B."/>
            <person name="Park H."/>
            <person name="Jang Y."/>
            <person name="Kim J.-J."/>
            <person name="Kim K.H."/>
            <person name="Pangilinan J."/>
            <person name="Lipzen A."/>
            <person name="Riley R."/>
            <person name="Grigoriev I.V."/>
            <person name="Spatafora J.W."/>
            <person name="Choi I.-G."/>
        </authorList>
    </citation>
    <scope>NUCLEOTIDE SEQUENCE [LARGE SCALE GENOMIC DNA]</scope>
    <source>
        <strain evidence="2 3">KUC8140</strain>
    </source>
</reference>
<dbReference type="EMBL" id="KQ086439">
    <property type="protein sequence ID" value="KLO04771.1"/>
    <property type="molecule type" value="Genomic_DNA"/>
</dbReference>
<keyword evidence="3" id="KW-1185">Reference proteome</keyword>
<protein>
    <submittedName>
        <fullName evidence="2">Uncharacterized protein</fullName>
    </submittedName>
</protein>
<accession>A0A0H2RIV7</accession>
<dbReference type="InParanoid" id="A0A0H2RIV7"/>
<feature type="compositionally biased region" description="Basic and acidic residues" evidence="1">
    <location>
        <begin position="124"/>
        <end position="139"/>
    </location>
</feature>
<name>A0A0H2RIV7_9AGAM</name>
<evidence type="ECO:0000256" key="1">
    <source>
        <dbReference type="SAM" id="MobiDB-lite"/>
    </source>
</evidence>
<proteinExistence type="predicted"/>
<dbReference type="Proteomes" id="UP000053477">
    <property type="component" value="Unassembled WGS sequence"/>
</dbReference>
<feature type="region of interest" description="Disordered" evidence="1">
    <location>
        <begin position="110"/>
        <end position="149"/>
    </location>
</feature>